<keyword evidence="4" id="KW-0804">Transcription</keyword>
<gene>
    <name evidence="6" type="ORF">PPGU16_60510</name>
</gene>
<evidence type="ECO:0000259" key="5">
    <source>
        <dbReference type="PROSITE" id="PS50931"/>
    </source>
</evidence>
<evidence type="ECO:0000256" key="4">
    <source>
        <dbReference type="ARBA" id="ARBA00023163"/>
    </source>
</evidence>
<dbReference type="RefSeq" id="WP_238266694.1">
    <property type="nucleotide sequence ID" value="NZ_AP023176.1"/>
</dbReference>
<dbReference type="InterPro" id="IPR005119">
    <property type="entry name" value="LysR_subst-bd"/>
</dbReference>
<comment type="similarity">
    <text evidence="1">Belongs to the LysR transcriptional regulatory family.</text>
</comment>
<protein>
    <submittedName>
        <fullName evidence="6">LysR family transcriptional regulator</fullName>
    </submittedName>
</protein>
<dbReference type="Gene3D" id="1.10.10.10">
    <property type="entry name" value="Winged helix-like DNA-binding domain superfamily/Winged helix DNA-binding domain"/>
    <property type="match status" value="1"/>
</dbReference>
<dbReference type="AlphaFoldDB" id="A0A7I8BW85"/>
<dbReference type="Gene3D" id="3.40.190.290">
    <property type="match status" value="1"/>
</dbReference>
<sequence>MGSYAALAWLENTITVAETIIEIRELRSFVHIARVGSFSRAAAELYIAQPALSRQIAKLEEELGTPLFVRYGRGVRLTGAGAQLLERAEMIINFVAQTGEHVRASTDRLSGHIAFGMPPAVGVWVSAPIIEAFRDKWPAVSLHMREGLSSSLQEWLLDRRVDVAIVYNQPPLDAFDVRPLCSEAMVIAGPPGDTVIQERGGEPLRIRDLAELPLILPGFPHANRRVLEQAAVQHGVHLRIVLEVDSVTLTKALVRRGLGYALLTYTAIQEEVARGDLTSLPIERPPIRSVVSLATLREQRASRLVRTMSDVVAEKMHDLVKNGAWKGQVTWLGDSASPEDM</sequence>
<dbReference type="GO" id="GO:0003700">
    <property type="term" value="F:DNA-binding transcription factor activity"/>
    <property type="evidence" value="ECO:0007669"/>
    <property type="project" value="InterPro"/>
</dbReference>
<dbReference type="Proteomes" id="UP000510888">
    <property type="component" value="Plasmid PPGU16_p1"/>
</dbReference>
<evidence type="ECO:0000313" key="7">
    <source>
        <dbReference type="Proteomes" id="UP000510888"/>
    </source>
</evidence>
<keyword evidence="2" id="KW-0805">Transcription regulation</keyword>
<geneLocation type="plasmid" evidence="6 7">
    <name>PPGU16_p1</name>
</geneLocation>
<dbReference type="PROSITE" id="PS50931">
    <property type="entry name" value="HTH_LYSR"/>
    <property type="match status" value="1"/>
</dbReference>
<keyword evidence="6" id="KW-0614">Plasmid</keyword>
<dbReference type="PRINTS" id="PR00039">
    <property type="entry name" value="HTHLYSR"/>
</dbReference>
<evidence type="ECO:0000256" key="2">
    <source>
        <dbReference type="ARBA" id="ARBA00023015"/>
    </source>
</evidence>
<dbReference type="GO" id="GO:0005829">
    <property type="term" value="C:cytosol"/>
    <property type="evidence" value="ECO:0007669"/>
    <property type="project" value="TreeGrafter"/>
</dbReference>
<dbReference type="SUPFAM" id="SSF46785">
    <property type="entry name" value="Winged helix' DNA-binding domain"/>
    <property type="match status" value="1"/>
</dbReference>
<dbReference type="Pfam" id="PF03466">
    <property type="entry name" value="LysR_substrate"/>
    <property type="match status" value="1"/>
</dbReference>
<keyword evidence="7" id="KW-1185">Reference proteome</keyword>
<dbReference type="InterPro" id="IPR036390">
    <property type="entry name" value="WH_DNA-bd_sf"/>
</dbReference>
<dbReference type="PANTHER" id="PTHR30419">
    <property type="entry name" value="HTH-TYPE TRANSCRIPTIONAL REGULATOR YBHD"/>
    <property type="match status" value="1"/>
</dbReference>
<keyword evidence="3" id="KW-0238">DNA-binding</keyword>
<dbReference type="Pfam" id="PF00126">
    <property type="entry name" value="HTH_1"/>
    <property type="match status" value="1"/>
</dbReference>
<dbReference type="InterPro" id="IPR036388">
    <property type="entry name" value="WH-like_DNA-bd_sf"/>
</dbReference>
<accession>A0A7I8BW85</accession>
<dbReference type="InterPro" id="IPR000847">
    <property type="entry name" value="LysR_HTH_N"/>
</dbReference>
<feature type="domain" description="HTH lysR-type" evidence="5">
    <location>
        <begin position="21"/>
        <end position="78"/>
    </location>
</feature>
<reference evidence="6 7" key="1">
    <citation type="journal article" date="2020" name="Genes (Basel)">
        <title>Genomic Comparison of Insect Gut Symbionts from Divergent Burkholderia Subclades.</title>
        <authorList>
            <person name="Takeshita K."/>
            <person name="Kikuchi Y."/>
        </authorList>
    </citation>
    <scope>NUCLEOTIDE SEQUENCE [LARGE SCALE GENOMIC DNA]</scope>
    <source>
        <strain evidence="6 7">PGU16</strain>
        <plasmid evidence="6 7">PPGU16_p1</plasmid>
    </source>
</reference>
<name>A0A7I8BW85_9BURK</name>
<evidence type="ECO:0000256" key="1">
    <source>
        <dbReference type="ARBA" id="ARBA00009437"/>
    </source>
</evidence>
<proteinExistence type="inferred from homology"/>
<dbReference type="GO" id="GO:0003677">
    <property type="term" value="F:DNA binding"/>
    <property type="evidence" value="ECO:0007669"/>
    <property type="project" value="UniProtKB-KW"/>
</dbReference>
<dbReference type="CDD" id="cd08433">
    <property type="entry name" value="PBP2_Nac"/>
    <property type="match status" value="1"/>
</dbReference>
<dbReference type="EMBL" id="AP023176">
    <property type="protein sequence ID" value="BCF92984.1"/>
    <property type="molecule type" value="Genomic_DNA"/>
</dbReference>
<organism evidence="6 7">
    <name type="scientific">Paraburkholderia largidicola</name>
    <dbReference type="NCBI Taxonomy" id="3014751"/>
    <lineage>
        <taxon>Bacteria</taxon>
        <taxon>Pseudomonadati</taxon>
        <taxon>Pseudomonadota</taxon>
        <taxon>Betaproteobacteria</taxon>
        <taxon>Burkholderiales</taxon>
        <taxon>Burkholderiaceae</taxon>
        <taxon>Paraburkholderia</taxon>
    </lineage>
</organism>
<evidence type="ECO:0000313" key="6">
    <source>
        <dbReference type="EMBL" id="BCF92984.1"/>
    </source>
</evidence>
<dbReference type="KEGG" id="plad:PPGU16_60510"/>
<dbReference type="InterPro" id="IPR050950">
    <property type="entry name" value="HTH-type_LysR_regulators"/>
</dbReference>
<dbReference type="SUPFAM" id="SSF53850">
    <property type="entry name" value="Periplasmic binding protein-like II"/>
    <property type="match status" value="1"/>
</dbReference>
<evidence type="ECO:0000256" key="3">
    <source>
        <dbReference type="ARBA" id="ARBA00023125"/>
    </source>
</evidence>
<dbReference type="FunFam" id="1.10.10.10:FF:000001">
    <property type="entry name" value="LysR family transcriptional regulator"/>
    <property type="match status" value="1"/>
</dbReference>